<dbReference type="AlphaFoldDB" id="A0AAD4KYT6"/>
<sequence>MYSHFSPSFLLALFAVVLVSVNALPRPLNMHDESILTLSLSPSITPSSTPSPSFSPSQTPSTTPSSTSSSAITRSPTPKVSSIKHDSFKSTTSTSSSETVAATPLTAADLSMFSTVTGLLGGLASLMGLA</sequence>
<proteinExistence type="predicted"/>
<name>A0AAD4KYT6_9EURO</name>
<gene>
    <name evidence="3" type="ORF">BGW36DRAFT_82953</name>
</gene>
<feature type="compositionally biased region" description="Low complexity" evidence="1">
    <location>
        <begin position="41"/>
        <end position="78"/>
    </location>
</feature>
<keyword evidence="2" id="KW-0732">Signal</keyword>
<dbReference type="RefSeq" id="XP_046076121.1">
    <property type="nucleotide sequence ID" value="XM_046222621.1"/>
</dbReference>
<feature type="signal peptide" evidence="2">
    <location>
        <begin position="1"/>
        <end position="23"/>
    </location>
</feature>
<dbReference type="GeneID" id="70252907"/>
<accession>A0AAD4KYT6</accession>
<feature type="chain" id="PRO_5042238750" description="REJ domain-containing protein" evidence="2">
    <location>
        <begin position="24"/>
        <end position="130"/>
    </location>
</feature>
<evidence type="ECO:0000313" key="3">
    <source>
        <dbReference type="EMBL" id="KAH8703103.1"/>
    </source>
</evidence>
<evidence type="ECO:0008006" key="5">
    <source>
        <dbReference type="Google" id="ProtNLM"/>
    </source>
</evidence>
<dbReference type="Proteomes" id="UP001201262">
    <property type="component" value="Unassembled WGS sequence"/>
</dbReference>
<keyword evidence="4" id="KW-1185">Reference proteome</keyword>
<evidence type="ECO:0000256" key="1">
    <source>
        <dbReference type="SAM" id="MobiDB-lite"/>
    </source>
</evidence>
<dbReference type="EMBL" id="JAJTJA010000002">
    <property type="protein sequence ID" value="KAH8703103.1"/>
    <property type="molecule type" value="Genomic_DNA"/>
</dbReference>
<comment type="caution">
    <text evidence="3">The sequence shown here is derived from an EMBL/GenBank/DDBJ whole genome shotgun (WGS) entry which is preliminary data.</text>
</comment>
<evidence type="ECO:0000313" key="4">
    <source>
        <dbReference type="Proteomes" id="UP001201262"/>
    </source>
</evidence>
<protein>
    <recommendedName>
        <fullName evidence="5">REJ domain-containing protein</fullName>
    </recommendedName>
</protein>
<evidence type="ECO:0000256" key="2">
    <source>
        <dbReference type="SAM" id="SignalP"/>
    </source>
</evidence>
<reference evidence="3" key="1">
    <citation type="submission" date="2021-12" db="EMBL/GenBank/DDBJ databases">
        <title>Convergent genome expansion in fungi linked to evolution of root-endophyte symbiosis.</title>
        <authorList>
            <consortium name="DOE Joint Genome Institute"/>
            <person name="Ke Y.-H."/>
            <person name="Bonito G."/>
            <person name="Liao H.-L."/>
            <person name="Looney B."/>
            <person name="Rojas-Flechas A."/>
            <person name="Nash J."/>
            <person name="Hameed K."/>
            <person name="Schadt C."/>
            <person name="Martin F."/>
            <person name="Crous P.W."/>
            <person name="Miettinen O."/>
            <person name="Magnuson J.K."/>
            <person name="Labbe J."/>
            <person name="Jacobson D."/>
            <person name="Doktycz M.J."/>
            <person name="Veneault-Fourrey C."/>
            <person name="Kuo A."/>
            <person name="Mondo S."/>
            <person name="Calhoun S."/>
            <person name="Riley R."/>
            <person name="Ohm R."/>
            <person name="LaButti K."/>
            <person name="Andreopoulos B."/>
            <person name="Pangilinan J."/>
            <person name="Nolan M."/>
            <person name="Tritt A."/>
            <person name="Clum A."/>
            <person name="Lipzen A."/>
            <person name="Daum C."/>
            <person name="Barry K."/>
            <person name="Grigoriev I.V."/>
            <person name="Vilgalys R."/>
        </authorList>
    </citation>
    <scope>NUCLEOTIDE SEQUENCE</scope>
    <source>
        <strain evidence="3">PMI_201</strain>
    </source>
</reference>
<feature type="region of interest" description="Disordered" evidence="1">
    <location>
        <begin position="41"/>
        <end position="100"/>
    </location>
</feature>
<organism evidence="3 4">
    <name type="scientific">Talaromyces proteolyticus</name>
    <dbReference type="NCBI Taxonomy" id="1131652"/>
    <lineage>
        <taxon>Eukaryota</taxon>
        <taxon>Fungi</taxon>
        <taxon>Dikarya</taxon>
        <taxon>Ascomycota</taxon>
        <taxon>Pezizomycotina</taxon>
        <taxon>Eurotiomycetes</taxon>
        <taxon>Eurotiomycetidae</taxon>
        <taxon>Eurotiales</taxon>
        <taxon>Trichocomaceae</taxon>
        <taxon>Talaromyces</taxon>
        <taxon>Talaromyces sect. Bacilispori</taxon>
    </lineage>
</organism>